<dbReference type="SUPFAM" id="SSF55486">
    <property type="entry name" value="Metalloproteases ('zincins'), catalytic domain"/>
    <property type="match status" value="1"/>
</dbReference>
<dbReference type="Gene3D" id="1.10.390.10">
    <property type="entry name" value="Neutral Protease Domain 2"/>
    <property type="match status" value="1"/>
</dbReference>
<dbReference type="Pfam" id="PF01433">
    <property type="entry name" value="Peptidase_M1"/>
    <property type="match status" value="1"/>
</dbReference>
<dbReference type="AlphaFoldDB" id="A4S6U2"/>
<dbReference type="InterPro" id="IPR057991">
    <property type="entry name" value="TPR_TAF2_C"/>
</dbReference>
<dbReference type="InterPro" id="IPR042097">
    <property type="entry name" value="Aminopeptidase_N-like_N_sf"/>
</dbReference>
<proteinExistence type="inferred from homology"/>
<feature type="compositionally biased region" description="Low complexity" evidence="7">
    <location>
        <begin position="1075"/>
        <end position="1095"/>
    </location>
</feature>
<feature type="domain" description="Transcription initiation factor TFIID subunit 2 Ig-like" evidence="9">
    <location>
        <begin position="482"/>
        <end position="605"/>
    </location>
</feature>
<dbReference type="KEGG" id="olu:OSTLU_25439"/>
<evidence type="ECO:0000313" key="13">
    <source>
        <dbReference type="Proteomes" id="UP000001568"/>
    </source>
</evidence>
<dbReference type="Gramene" id="ABP01251">
    <property type="protein sequence ID" value="ABP01251"/>
    <property type="gene ID" value="OSTLU_25920"/>
</dbReference>
<dbReference type="HOGENOM" id="CLU_305972_0_0_1"/>
<evidence type="ECO:0000256" key="4">
    <source>
        <dbReference type="ARBA" id="ARBA00023015"/>
    </source>
</evidence>
<dbReference type="OrthoDB" id="308861at2759"/>
<dbReference type="SUPFAM" id="SSF63737">
    <property type="entry name" value="Leukotriene A4 hydrolase N-terminal domain"/>
    <property type="match status" value="1"/>
</dbReference>
<feature type="compositionally biased region" description="Basic residues" evidence="7">
    <location>
        <begin position="1099"/>
        <end position="1112"/>
    </location>
</feature>
<dbReference type="GO" id="GO:0008270">
    <property type="term" value="F:zinc ion binding"/>
    <property type="evidence" value="ECO:0007669"/>
    <property type="project" value="InterPro"/>
</dbReference>
<dbReference type="eggNOG" id="KOG1932">
    <property type="taxonomic scope" value="Eukaryota"/>
</dbReference>
<dbReference type="Proteomes" id="UP000001568">
    <property type="component" value="Chromosome 13"/>
</dbReference>
<evidence type="ECO:0000313" key="12">
    <source>
        <dbReference type="EMBL" id="ABP01251.1"/>
    </source>
</evidence>
<dbReference type="GeneID" id="5006861"/>
<dbReference type="GO" id="GO:0005669">
    <property type="term" value="C:transcription factor TFIID complex"/>
    <property type="evidence" value="ECO:0007669"/>
    <property type="project" value="InterPro"/>
</dbReference>
<evidence type="ECO:0000256" key="6">
    <source>
        <dbReference type="ARBA" id="ARBA00023242"/>
    </source>
</evidence>
<evidence type="ECO:0000313" key="11">
    <source>
        <dbReference type="EMBL" id="ABO99296.1"/>
    </source>
</evidence>
<sequence>MDGIRRAPGVECRATKTKTSKPTIGTKTAPSDALSLAKDVRTYLESESNLDGEEHSREVVIAPVSGEKIEARARGAANGESTSATTEKEIVIEIEYETDESAMGIAADESYFLCPGASRRPACWFPCVERGDVLTTFDFSVSAPRDLQVITSAHWDRVERCNDIDEDEDGFRLRHHFTGMYPTFAHEMRLICGRFKAVSSPIKGVTLFAPKDGDYAERLEIAAAGVSKAIVAYEEYLGHPYPISCLNIVFMPDEYVGARDSLGACMNIHSAKWLIDPTLNTALLDARVHIATAIARQWFGGVVVPADTTDCWVVEGLAQYLAGAYVKKLTGLNELSFRRMRDMQLTARMDDGESLPPLASRAARIWRAGQYAGPDLAAGGTPKPLSASVERGLQAKAVTIIYMLEKRLGPDVMQKVLKYFAGLHVRRNKKEGGTRAGPSAEVLSSNARWIHTLQLFDHCRATVNLGKGEVNSFLERWVYGAGTPKLCVGYVVKRRKNVMEFAVKLEGSVAAAAADRAALAVARNHRTSVTVRMREENRPDANDHVVSLGHSAWQLMEIPLQPKIKDRRPKTIIESGGDPELIAAMDCPVRYVRVDPEFEWMGNIEQSAKQVGLESMMAQMLEKEKDIVAQTIAVEFLGRRVANGSVSAVLVLDKCLNSEDTFCRVRAEAALALGKSASEKTQWGGLNALIRHYKKFQCDANTGKPKQNDFRDLAKVIVDEAVITALGYVMDNGITHQDALEAIVARLKYNDNEGNPQSDDGFVATCIAALGRCVPADGKQLQTVMQTIHYYIRRDDRFPSDDLCVTCAGIRALGLLASTIDSKELRADAEHVAKLGFALGRQSTVLASADTMMYLRFVETKSEIEALKYMLERSAQESAATKAAMLWSACEYLQSVAGADSLKGVSKPILADLRDLVLKGGSEIASAAFSILATLASQDESLSEIRESIAEAIRRAGDQVPVGVDVHAAHAAPTAEDEVKRAEKEAKRARKRERERLRQAARAEVDLKNAEQRRIDAEAAFVEQQAEHVQDDKTTVSERTATMMGSEGDATPQGGTPVGGLKRARDQNPSVTQFAVEPAAPVATEDAAPAATEDAAPAKKLKLSFKIKKPTT</sequence>
<keyword evidence="4" id="KW-0805">Transcription regulation</keyword>
<dbReference type="Gramene" id="ABO99296">
    <property type="protein sequence ID" value="ABO99296"/>
    <property type="gene ID" value="OSTLU_25439"/>
</dbReference>
<feature type="domain" description="Transcription initiation factor TFIID subunit 2 TPR repeats" evidence="10">
    <location>
        <begin position="619"/>
        <end position="776"/>
    </location>
</feature>
<dbReference type="InterPro" id="IPR016024">
    <property type="entry name" value="ARM-type_fold"/>
</dbReference>
<keyword evidence="5" id="KW-0804">Transcription</keyword>
<feature type="region of interest" description="Disordered" evidence="7">
    <location>
        <begin position="1043"/>
        <end position="1112"/>
    </location>
</feature>
<comment type="similarity">
    <text evidence="2">Belongs to the TAF2 family.</text>
</comment>
<evidence type="ECO:0000256" key="2">
    <source>
        <dbReference type="ARBA" id="ARBA00010937"/>
    </source>
</evidence>
<keyword evidence="13" id="KW-1185">Reference proteome</keyword>
<dbReference type="GO" id="GO:0008237">
    <property type="term" value="F:metallopeptidase activity"/>
    <property type="evidence" value="ECO:0007669"/>
    <property type="project" value="InterPro"/>
</dbReference>
<organism evidence="11 13">
    <name type="scientific">Ostreococcus lucimarinus (strain CCE9901)</name>
    <dbReference type="NCBI Taxonomy" id="436017"/>
    <lineage>
        <taxon>Eukaryota</taxon>
        <taxon>Viridiplantae</taxon>
        <taxon>Chlorophyta</taxon>
        <taxon>Mamiellophyceae</taxon>
        <taxon>Mamiellales</taxon>
        <taxon>Bathycoccaceae</taxon>
        <taxon>Ostreococcus</taxon>
    </lineage>
</organism>
<dbReference type="EMBL" id="CP000593">
    <property type="protein sequence ID" value="ABO99296.1"/>
    <property type="molecule type" value="Genomic_DNA"/>
</dbReference>
<dbReference type="KEGG" id="olu:OSTLU_25920"/>
<protein>
    <recommendedName>
        <fullName evidence="3">Transcription initiation factor TFIID subunit 2</fullName>
    </recommendedName>
</protein>
<dbReference type="PANTHER" id="PTHR15137:SF9">
    <property type="entry name" value="TRANSCRIPTION INITIATION FACTOR TFIID SUBUNIT 2"/>
    <property type="match status" value="1"/>
</dbReference>
<comment type="subcellular location">
    <subcellularLocation>
        <location evidence="1">Nucleus</location>
    </subcellularLocation>
</comment>
<dbReference type="OMA" id="HEMRLIC"/>
<evidence type="ECO:0000256" key="5">
    <source>
        <dbReference type="ARBA" id="ARBA00023163"/>
    </source>
</evidence>
<evidence type="ECO:0000259" key="8">
    <source>
        <dbReference type="Pfam" id="PF01433"/>
    </source>
</evidence>
<dbReference type="PANTHER" id="PTHR15137">
    <property type="entry name" value="TRANSCRIPTION INITIATION FACTOR TFIID"/>
    <property type="match status" value="1"/>
</dbReference>
<dbReference type="GO" id="GO:0000976">
    <property type="term" value="F:transcription cis-regulatory region binding"/>
    <property type="evidence" value="ECO:0007669"/>
    <property type="project" value="TreeGrafter"/>
</dbReference>
<reference evidence="11 13" key="1">
    <citation type="journal article" date="2007" name="Proc. Natl. Acad. Sci. U.S.A.">
        <title>The tiny eukaryote Ostreococcus provides genomic insights into the paradox of plankton speciation.</title>
        <authorList>
            <person name="Palenik B."/>
            <person name="Grimwood J."/>
            <person name="Aerts A."/>
            <person name="Rouze P."/>
            <person name="Salamov A."/>
            <person name="Putnam N."/>
            <person name="Dupont C."/>
            <person name="Jorgensen R."/>
            <person name="Derelle E."/>
            <person name="Rombauts S."/>
            <person name="Zhou K."/>
            <person name="Otillar R."/>
            <person name="Merchant S.S."/>
            <person name="Podell S."/>
            <person name="Gaasterland T."/>
            <person name="Napoli C."/>
            <person name="Gendler K."/>
            <person name="Manuell A."/>
            <person name="Tai V."/>
            <person name="Vallon O."/>
            <person name="Piganeau G."/>
            <person name="Jancek S."/>
            <person name="Heijde M."/>
            <person name="Jabbari K."/>
            <person name="Bowler C."/>
            <person name="Lohr M."/>
            <person name="Robbens S."/>
            <person name="Werner G."/>
            <person name="Dubchak I."/>
            <person name="Pazour G.J."/>
            <person name="Ren Q."/>
            <person name="Paulsen I."/>
            <person name="Delwiche C."/>
            <person name="Schmutz J."/>
            <person name="Rokhsar D."/>
            <person name="Van de Peer Y."/>
            <person name="Moreau H."/>
            <person name="Grigoriev I.V."/>
        </authorList>
    </citation>
    <scope>NUCLEOTIDE SEQUENCE [LARGE SCALE GENOMIC DNA]</scope>
    <source>
        <strain evidence="11 13">CCE9901</strain>
    </source>
</reference>
<evidence type="ECO:0000256" key="7">
    <source>
        <dbReference type="SAM" id="MobiDB-lite"/>
    </source>
</evidence>
<feature type="region of interest" description="Disordered" evidence="7">
    <location>
        <begin position="970"/>
        <end position="995"/>
    </location>
</feature>
<dbReference type="STRING" id="436017.A4S6U2"/>
<dbReference type="InterPro" id="IPR014782">
    <property type="entry name" value="Peptidase_M1_dom"/>
</dbReference>
<dbReference type="SUPFAM" id="SSF48371">
    <property type="entry name" value="ARM repeat"/>
    <property type="match status" value="1"/>
</dbReference>
<gene>
    <name evidence="11" type="ORF">OSTLU_25439</name>
    <name evidence="12" type="ORF">OSTLU_25920</name>
</gene>
<dbReference type="GO" id="GO:0006367">
    <property type="term" value="P:transcription initiation at RNA polymerase II promoter"/>
    <property type="evidence" value="ECO:0007669"/>
    <property type="project" value="TreeGrafter"/>
</dbReference>
<dbReference type="InterPro" id="IPR037813">
    <property type="entry name" value="TAF2"/>
</dbReference>
<feature type="domain" description="Peptidase M1 membrane alanine aminopeptidase" evidence="8">
    <location>
        <begin position="226"/>
        <end position="336"/>
    </location>
</feature>
<dbReference type="GO" id="GO:0016251">
    <property type="term" value="F:RNA polymerase II general transcription initiation factor activity"/>
    <property type="evidence" value="ECO:0007669"/>
    <property type="project" value="TreeGrafter"/>
</dbReference>
<name>A4S6U2_OSTLU</name>
<evidence type="ECO:0000259" key="9">
    <source>
        <dbReference type="Pfam" id="PF25316"/>
    </source>
</evidence>
<dbReference type="GeneID" id="5005009"/>
<dbReference type="Pfam" id="PF25577">
    <property type="entry name" value="TPR_TAF2_C"/>
    <property type="match status" value="1"/>
</dbReference>
<feature type="compositionally biased region" description="Basic and acidic residues" evidence="7">
    <location>
        <begin position="977"/>
        <end position="995"/>
    </location>
</feature>
<accession>A4S6U2</accession>
<evidence type="ECO:0000256" key="1">
    <source>
        <dbReference type="ARBA" id="ARBA00004123"/>
    </source>
</evidence>
<dbReference type="RefSeq" id="XP_001421003.1">
    <property type="nucleotide sequence ID" value="XM_001420966.1"/>
</dbReference>
<evidence type="ECO:0000259" key="10">
    <source>
        <dbReference type="Pfam" id="PF25577"/>
    </source>
</evidence>
<dbReference type="InterPro" id="IPR027268">
    <property type="entry name" value="Peptidase_M4/M1_CTD_sf"/>
</dbReference>
<dbReference type="RefSeq" id="XP_001422892.1">
    <property type="nucleotide sequence ID" value="XM_001422855.1"/>
</dbReference>
<dbReference type="EMBL" id="CP000601">
    <property type="protein sequence ID" value="ABP01251.1"/>
    <property type="molecule type" value="Genomic_DNA"/>
</dbReference>
<dbReference type="GO" id="GO:0003682">
    <property type="term" value="F:chromatin binding"/>
    <property type="evidence" value="ECO:0007669"/>
    <property type="project" value="TreeGrafter"/>
</dbReference>
<dbReference type="Proteomes" id="UP000001568">
    <property type="component" value="Chromosome 21"/>
</dbReference>
<evidence type="ECO:0000256" key="3">
    <source>
        <dbReference type="ARBA" id="ARBA00017363"/>
    </source>
</evidence>
<dbReference type="Pfam" id="PF25316">
    <property type="entry name" value="TAF2_3rd"/>
    <property type="match status" value="1"/>
</dbReference>
<keyword evidence="6" id="KW-0539">Nucleus</keyword>
<dbReference type="InterPro" id="IPR057345">
    <property type="entry name" value="Ig-like_TAF2"/>
</dbReference>